<evidence type="ECO:0000313" key="2">
    <source>
        <dbReference type="EMBL" id="SCF01983.1"/>
    </source>
</evidence>
<accession>A0A1C4X0I5</accession>
<dbReference type="InterPro" id="IPR001387">
    <property type="entry name" value="Cro/C1-type_HTH"/>
</dbReference>
<dbReference type="RefSeq" id="WP_408630845.1">
    <property type="nucleotide sequence ID" value="NZ_LT607412.1"/>
</dbReference>
<dbReference type="InterPro" id="IPR010982">
    <property type="entry name" value="Lambda_DNA-bd_dom_sf"/>
</dbReference>
<sequence>MSVSASEFLVRELRRQRTLAGLTQDELGERAHFSGKQVSAVELGTRPPREDYLAAVDRALDTGGLFVRLWADLVKDDAAPVWLREWIEFEREAVLLRWYEPLYVPGLLQTEDYARATLAGGRFTVEEIDRAVASRLDRQVILTREKPPQLVAVVDEAVIRRPVDRPGLMAAQLARLVALAELDHVQLQVVPAETGMYLGMAGQFIIAELPDGDRVAHADNQLTAQIVEQAADVARLSGTWEIVRNEALSRRQSLDLIKEVAKTWT</sequence>
<keyword evidence="3" id="KW-1185">Reference proteome</keyword>
<gene>
    <name evidence="2" type="ORF">GA0070607_4513</name>
</gene>
<protein>
    <submittedName>
        <fullName evidence="2">Helix-turn-helix domain-containing protein</fullName>
    </submittedName>
</protein>
<organism evidence="2 3">
    <name type="scientific">Micromonospora coriariae</name>
    <dbReference type="NCBI Taxonomy" id="285665"/>
    <lineage>
        <taxon>Bacteria</taxon>
        <taxon>Bacillati</taxon>
        <taxon>Actinomycetota</taxon>
        <taxon>Actinomycetes</taxon>
        <taxon>Micromonosporales</taxon>
        <taxon>Micromonosporaceae</taxon>
        <taxon>Micromonospora</taxon>
    </lineage>
</organism>
<dbReference type="SUPFAM" id="SSF47413">
    <property type="entry name" value="lambda repressor-like DNA-binding domains"/>
    <property type="match status" value="1"/>
</dbReference>
<dbReference type="CDD" id="cd00093">
    <property type="entry name" value="HTH_XRE"/>
    <property type="match status" value="1"/>
</dbReference>
<dbReference type="AlphaFoldDB" id="A0A1C4X0I5"/>
<evidence type="ECO:0000313" key="3">
    <source>
        <dbReference type="Proteomes" id="UP000198243"/>
    </source>
</evidence>
<dbReference type="GO" id="GO:0003677">
    <property type="term" value="F:DNA binding"/>
    <property type="evidence" value="ECO:0007669"/>
    <property type="project" value="InterPro"/>
</dbReference>
<proteinExistence type="predicted"/>
<reference evidence="3" key="1">
    <citation type="submission" date="2016-06" db="EMBL/GenBank/DDBJ databases">
        <authorList>
            <person name="Varghese N."/>
            <person name="Submissions Spin"/>
        </authorList>
    </citation>
    <scope>NUCLEOTIDE SEQUENCE [LARGE SCALE GENOMIC DNA]</scope>
    <source>
        <strain evidence="3">DSM 44875</strain>
    </source>
</reference>
<feature type="domain" description="HTH cro/C1-type" evidence="1">
    <location>
        <begin position="13"/>
        <end position="66"/>
    </location>
</feature>
<dbReference type="SMART" id="SM00530">
    <property type="entry name" value="HTH_XRE"/>
    <property type="match status" value="1"/>
</dbReference>
<evidence type="ECO:0000259" key="1">
    <source>
        <dbReference type="PROSITE" id="PS50943"/>
    </source>
</evidence>
<dbReference type="Gene3D" id="1.10.260.40">
    <property type="entry name" value="lambda repressor-like DNA-binding domains"/>
    <property type="match status" value="1"/>
</dbReference>
<name>A0A1C4X0I5_9ACTN</name>
<dbReference type="Proteomes" id="UP000198243">
    <property type="component" value="Chromosome I"/>
</dbReference>
<dbReference type="Pfam" id="PF13560">
    <property type="entry name" value="HTH_31"/>
    <property type="match status" value="1"/>
</dbReference>
<dbReference type="EMBL" id="LT607412">
    <property type="protein sequence ID" value="SCF01983.1"/>
    <property type="molecule type" value="Genomic_DNA"/>
</dbReference>
<dbReference type="Pfam" id="PF19054">
    <property type="entry name" value="DUF5753"/>
    <property type="match status" value="1"/>
</dbReference>
<dbReference type="PROSITE" id="PS50943">
    <property type="entry name" value="HTH_CROC1"/>
    <property type="match status" value="1"/>
</dbReference>
<dbReference type="InterPro" id="IPR043917">
    <property type="entry name" value="DUF5753"/>
</dbReference>